<dbReference type="InterPro" id="IPR007219">
    <property type="entry name" value="XnlR_reg_dom"/>
</dbReference>
<dbReference type="HOGENOM" id="CLU_009416_1_0_1"/>
<keyword evidence="4" id="KW-0804">Transcription</keyword>
<accession>J4I0K7</accession>
<dbReference type="InterPro" id="IPR050815">
    <property type="entry name" value="TF_fung"/>
</dbReference>
<feature type="domain" description="Xylanolytic transcriptional activator regulatory" evidence="7">
    <location>
        <begin position="154"/>
        <end position="327"/>
    </location>
</feature>
<keyword evidence="3" id="KW-0805">Transcription regulation</keyword>
<keyword evidence="5" id="KW-0539">Nucleus</keyword>
<gene>
    <name evidence="8" type="ORF">FIBRA_07376</name>
</gene>
<evidence type="ECO:0000256" key="1">
    <source>
        <dbReference type="ARBA" id="ARBA00004123"/>
    </source>
</evidence>
<dbReference type="GO" id="GO:0000981">
    <property type="term" value="F:DNA-binding transcription factor activity, RNA polymerase II-specific"/>
    <property type="evidence" value="ECO:0007669"/>
    <property type="project" value="InterPro"/>
</dbReference>
<evidence type="ECO:0000256" key="2">
    <source>
        <dbReference type="ARBA" id="ARBA00022723"/>
    </source>
</evidence>
<evidence type="ECO:0000256" key="5">
    <source>
        <dbReference type="ARBA" id="ARBA00023242"/>
    </source>
</evidence>
<evidence type="ECO:0000256" key="4">
    <source>
        <dbReference type="ARBA" id="ARBA00023163"/>
    </source>
</evidence>
<dbReference type="AlphaFoldDB" id="J4I0K7"/>
<feature type="region of interest" description="Disordered" evidence="6">
    <location>
        <begin position="60"/>
        <end position="129"/>
    </location>
</feature>
<feature type="region of interest" description="Disordered" evidence="6">
    <location>
        <begin position="629"/>
        <end position="668"/>
    </location>
</feature>
<dbReference type="GO" id="GO:0003677">
    <property type="term" value="F:DNA binding"/>
    <property type="evidence" value="ECO:0007669"/>
    <property type="project" value="InterPro"/>
</dbReference>
<organism evidence="8 9">
    <name type="scientific">Fibroporia radiculosa</name>
    <dbReference type="NCBI Taxonomy" id="599839"/>
    <lineage>
        <taxon>Eukaryota</taxon>
        <taxon>Fungi</taxon>
        <taxon>Dikarya</taxon>
        <taxon>Basidiomycota</taxon>
        <taxon>Agaricomycotina</taxon>
        <taxon>Agaricomycetes</taxon>
        <taxon>Polyporales</taxon>
        <taxon>Fibroporiaceae</taxon>
        <taxon>Fibroporia</taxon>
    </lineage>
</organism>
<dbReference type="InParanoid" id="J4I0K7"/>
<name>J4I0K7_9APHY</name>
<dbReference type="OrthoDB" id="5600212at2759"/>
<dbReference type="EMBL" id="HE797181">
    <property type="protein sequence ID" value="CCM05167.1"/>
    <property type="molecule type" value="Genomic_DNA"/>
</dbReference>
<proteinExistence type="predicted"/>
<evidence type="ECO:0000259" key="7">
    <source>
        <dbReference type="Pfam" id="PF04082"/>
    </source>
</evidence>
<evidence type="ECO:0000256" key="6">
    <source>
        <dbReference type="SAM" id="MobiDB-lite"/>
    </source>
</evidence>
<dbReference type="GO" id="GO:0008270">
    <property type="term" value="F:zinc ion binding"/>
    <property type="evidence" value="ECO:0007669"/>
    <property type="project" value="InterPro"/>
</dbReference>
<dbReference type="RefSeq" id="XP_012184450.1">
    <property type="nucleotide sequence ID" value="XM_012329060.1"/>
</dbReference>
<keyword evidence="2" id="KW-0479">Metal-binding</keyword>
<feature type="compositionally biased region" description="Polar residues" evidence="6">
    <location>
        <begin position="65"/>
        <end position="88"/>
    </location>
</feature>
<dbReference type="PANTHER" id="PTHR47338">
    <property type="entry name" value="ZN(II)2CYS6 TRANSCRIPTION FACTOR (EUROFUNG)-RELATED"/>
    <property type="match status" value="1"/>
</dbReference>
<protein>
    <recommendedName>
        <fullName evidence="7">Xylanolytic transcriptional activator regulatory domain-containing protein</fullName>
    </recommendedName>
</protein>
<keyword evidence="9" id="KW-1185">Reference proteome</keyword>
<evidence type="ECO:0000256" key="3">
    <source>
        <dbReference type="ARBA" id="ARBA00023015"/>
    </source>
</evidence>
<dbReference type="GeneID" id="24100078"/>
<feature type="compositionally biased region" description="Polar residues" evidence="6">
    <location>
        <begin position="648"/>
        <end position="661"/>
    </location>
</feature>
<dbReference type="CDD" id="cd12148">
    <property type="entry name" value="fungal_TF_MHR"/>
    <property type="match status" value="1"/>
</dbReference>
<dbReference type="STRING" id="599839.J4I0K7"/>
<dbReference type="Proteomes" id="UP000006352">
    <property type="component" value="Unassembled WGS sequence"/>
</dbReference>
<evidence type="ECO:0000313" key="9">
    <source>
        <dbReference type="Proteomes" id="UP000006352"/>
    </source>
</evidence>
<reference evidence="8 9" key="1">
    <citation type="journal article" date="2012" name="Appl. Environ. Microbiol.">
        <title>Short-read sequencing for genomic analysis of the brown rot fungus Fibroporia radiculosa.</title>
        <authorList>
            <person name="Tang J.D."/>
            <person name="Perkins A.D."/>
            <person name="Sonstegard T.S."/>
            <person name="Schroeder S.G."/>
            <person name="Burgess S.C."/>
            <person name="Diehl S.V."/>
        </authorList>
    </citation>
    <scope>NUCLEOTIDE SEQUENCE [LARGE SCALE GENOMIC DNA]</scope>
    <source>
        <strain evidence="8 9">TFFH 294</strain>
    </source>
</reference>
<dbReference type="GO" id="GO:0005634">
    <property type="term" value="C:nucleus"/>
    <property type="evidence" value="ECO:0007669"/>
    <property type="project" value="UniProtKB-SubCell"/>
</dbReference>
<dbReference type="Pfam" id="PF04082">
    <property type="entry name" value="Fungal_trans"/>
    <property type="match status" value="1"/>
</dbReference>
<dbReference type="PANTHER" id="PTHR47338:SF29">
    <property type="entry name" value="ZN(2)-C6 FUNGAL-TYPE DOMAIN-CONTAINING PROTEIN"/>
    <property type="match status" value="1"/>
</dbReference>
<dbReference type="GO" id="GO:0006351">
    <property type="term" value="P:DNA-templated transcription"/>
    <property type="evidence" value="ECO:0007669"/>
    <property type="project" value="InterPro"/>
</dbReference>
<feature type="compositionally biased region" description="Low complexity" evidence="6">
    <location>
        <begin position="105"/>
        <end position="120"/>
    </location>
</feature>
<comment type="subcellular location">
    <subcellularLocation>
        <location evidence="1">Nucleus</location>
    </subcellularLocation>
</comment>
<sequence length="668" mass="73927">MRQWQTLISVPPPIGYAHPTEPQCSYDPVEGLPIASDIEPLEKIRALEEQIVHLRGQLSHPHRFSSGSASPSSNLTGSAERTPANTPPGTGVPSSSSLEGRVDTSSISPPSQGRGSSGSPDVPQPRNTTESLMDMFFSGWDPDLPPPDVLNHYVDVFFRCDPCGSRILHRPSFITSLHLPPSDPHFPHSAILHAICASASRWASTDIMMLPDGSRQDKFAEMHVGKAREFIDKTMATGQDIFPVLQACILLSWYFYQEGRWVEIWIFSGFQTRVAVPLRLNYPGTFSPQSSNAPGAYLPPPRDFRDLESRRRTWWMAVLFDRIVSVGGWLHGVDQQDIGTEFPVRALDFEADSNIPSNPQDLSTNGVFTLHAPEYTDSFILFLKSVMMFGTVTDFITRSNLRATVPPSKTQNPFHLQGFPGLDKLVCVDFLESFPQMYKHLGLGGSVGVLDTDLYMAHVVPHAATITLHNTYINFHDTQSASTARCMSATRSILQACYKLAETSLDITRLHPFIVICWYLAAAVQVQLCKYFIEIGDTAREAAVWGEINTLRFAMLTYGTRSPIGVRQEKLLQGLMTEIVCMTSQRQPLDVGVPLYPFSHAGLFSKESTSREPICAPLPGAHSFEEPMVGASQSGVPWPQRQPAPTGYPSQTHPRTASVSMSAYDGRF</sequence>
<evidence type="ECO:0000313" key="8">
    <source>
        <dbReference type="EMBL" id="CCM05167.1"/>
    </source>
</evidence>